<dbReference type="RefSeq" id="WP_114297383.1">
    <property type="nucleotide sequence ID" value="NZ_QPJT01000008.1"/>
</dbReference>
<dbReference type="AlphaFoldDB" id="A0A369B6J1"/>
<evidence type="ECO:0000313" key="1">
    <source>
        <dbReference type="EMBL" id="RCX17142.1"/>
    </source>
</evidence>
<sequence length="387" mass="43489">MQGYTTYCLGGASDLPDQYYKDIHAFTDEFFIKAEPFLPFIEAYSSYVSVSFPHVSYPVKECAFEFLMLGILWKIYSVNSLRLSPPAAGIMKALLRLRRHGELMKQCTDFVRGIMSTLFLLPKKADEVSYAQPSKDNLNKLNRWLYASGDFNQEAERLCLWSSFLKRLEPQASYNVINSAVSLASWFEIRSKEVLGAYTSQVDSFLDGNLKSGHWREDIIFCRRRRVEYHMNMLGAEIMNRVFRSEFVKTQRRAVLLPACMCIMGHEKCKAAAEADGLKCTGCTSGCGVNSLSRLGELHNFSVLIIKHESDSLSPELSKNPDGSKTGIVGIACVLNLISGGWKAGKLGMPAQCIILDYCGCTKHWHPCGITTGINMKQFMKIMDIAH</sequence>
<dbReference type="Pfam" id="PF01976">
    <property type="entry name" value="DUF116"/>
    <property type="match status" value="1"/>
</dbReference>
<proteinExistence type="predicted"/>
<keyword evidence="2" id="KW-1185">Reference proteome</keyword>
<comment type="caution">
    <text evidence="1">The sequence shown here is derived from an EMBL/GenBank/DDBJ whole genome shotgun (WGS) entry which is preliminary data.</text>
</comment>
<gene>
    <name evidence="1" type="ORF">DFR58_10835</name>
</gene>
<dbReference type="OrthoDB" id="2521404at2"/>
<protein>
    <submittedName>
        <fullName evidence="1">Uncharacterized protein DUF116</fullName>
    </submittedName>
</protein>
<dbReference type="Proteomes" id="UP000253034">
    <property type="component" value="Unassembled WGS sequence"/>
</dbReference>
<reference evidence="1 2" key="1">
    <citation type="submission" date="2018-07" db="EMBL/GenBank/DDBJ databases">
        <title>Genomic Encyclopedia of Type Strains, Phase IV (KMG-IV): sequencing the most valuable type-strain genomes for metagenomic binning, comparative biology and taxonomic classification.</title>
        <authorList>
            <person name="Goeker M."/>
        </authorList>
    </citation>
    <scope>NUCLEOTIDE SEQUENCE [LARGE SCALE GENOMIC DNA]</scope>
    <source>
        <strain evidence="1 2">DSM 27016</strain>
    </source>
</reference>
<accession>A0A369B6J1</accession>
<dbReference type="EMBL" id="QPJT01000008">
    <property type="protein sequence ID" value="RCX17142.1"/>
    <property type="molecule type" value="Genomic_DNA"/>
</dbReference>
<organism evidence="1 2">
    <name type="scientific">Anaerobacterium chartisolvens</name>
    <dbReference type="NCBI Taxonomy" id="1297424"/>
    <lineage>
        <taxon>Bacteria</taxon>
        <taxon>Bacillati</taxon>
        <taxon>Bacillota</taxon>
        <taxon>Clostridia</taxon>
        <taxon>Eubacteriales</taxon>
        <taxon>Oscillospiraceae</taxon>
        <taxon>Anaerobacterium</taxon>
    </lineage>
</organism>
<name>A0A369B6J1_9FIRM</name>
<evidence type="ECO:0000313" key="2">
    <source>
        <dbReference type="Proteomes" id="UP000253034"/>
    </source>
</evidence>
<dbReference type="InterPro" id="IPR002829">
    <property type="entry name" value="DUF116"/>
</dbReference>